<comment type="caution">
    <text evidence="3">The sequence shown here is derived from an EMBL/GenBank/DDBJ whole genome shotgun (WGS) entry which is preliminary data.</text>
</comment>
<dbReference type="AlphaFoldDB" id="A0A5C6VKL8"/>
<dbReference type="Proteomes" id="UP000321363">
    <property type="component" value="Unassembled WGS sequence"/>
</dbReference>
<name>A0A5C6VKL8_9BACI</name>
<dbReference type="InterPro" id="IPR002575">
    <property type="entry name" value="Aminoglycoside_PTrfase"/>
</dbReference>
<dbReference type="InterPro" id="IPR050249">
    <property type="entry name" value="Pseudomonas-type_ThrB"/>
</dbReference>
<keyword evidence="3" id="KW-0808">Transferase</keyword>
<dbReference type="Pfam" id="PF01636">
    <property type="entry name" value="APH"/>
    <property type="match status" value="1"/>
</dbReference>
<dbReference type="Gene3D" id="3.90.1200.10">
    <property type="match status" value="1"/>
</dbReference>
<dbReference type="RefSeq" id="WP_146950311.1">
    <property type="nucleotide sequence ID" value="NZ_VOQF01000015.1"/>
</dbReference>
<feature type="domain" description="Aminoglycoside phosphotransferase" evidence="2">
    <location>
        <begin position="26"/>
        <end position="246"/>
    </location>
</feature>
<organism evidence="3 4">
    <name type="scientific">Metabacillus litoralis</name>
    <dbReference type="NCBI Taxonomy" id="152268"/>
    <lineage>
        <taxon>Bacteria</taxon>
        <taxon>Bacillati</taxon>
        <taxon>Bacillota</taxon>
        <taxon>Bacilli</taxon>
        <taxon>Bacillales</taxon>
        <taxon>Bacillaceae</taxon>
        <taxon>Metabacillus</taxon>
    </lineage>
</organism>
<dbReference type="PANTHER" id="PTHR21064">
    <property type="entry name" value="AMINOGLYCOSIDE PHOSPHOTRANSFERASE DOMAIN-CONTAINING PROTEIN-RELATED"/>
    <property type="match status" value="1"/>
</dbReference>
<evidence type="ECO:0000259" key="2">
    <source>
        <dbReference type="Pfam" id="PF01636"/>
    </source>
</evidence>
<dbReference type="OrthoDB" id="156345at2"/>
<dbReference type="SUPFAM" id="SSF56112">
    <property type="entry name" value="Protein kinase-like (PK-like)"/>
    <property type="match status" value="1"/>
</dbReference>
<sequence>MSKLIDAINNVVAQFLEDNMTWTVSEGKSGYNNTTRYIEENGNKYIFRIYESHQDLNKVKLEHEVLLKLVKIPNLPFHVPVPLMTKNGDTMVRLNDDSMKIACMYHFIVGENPSLDHSEIITSFGQTAGSLLKALNELKLNNTIIYRPYYEIEHTYPDLPIDKIAEWCSHPPHEFTKYKNELLWIKQQLVDFKQYVPTLKKLPHQLIHGDLNASNILQTSETISAILDFEFVTNDLRVMEAAVCISELIVGEQNKTRLWENIEAFVNGFTSLISLEKEEIEALPILVQLRRLDVFVHFLGRYLENIDDMHVLEEQIVKAAANPQWLQEGGENLKLLFRN</sequence>
<accession>A0A5C6VKL8</accession>
<comment type="similarity">
    <text evidence="1">Belongs to the pseudomonas-type ThrB family.</text>
</comment>
<dbReference type="PANTHER" id="PTHR21064:SF6">
    <property type="entry name" value="AMINOGLYCOSIDE PHOSPHOTRANSFERASE DOMAIN-CONTAINING PROTEIN"/>
    <property type="match status" value="1"/>
</dbReference>
<evidence type="ECO:0000256" key="1">
    <source>
        <dbReference type="ARBA" id="ARBA00038240"/>
    </source>
</evidence>
<reference evidence="3 4" key="1">
    <citation type="journal article" date="2005" name="Int. J. Syst. Evol. Microbiol.">
        <title>Bacillus litoralis sp. nov., isolated from a tidal flat of the Yellow Sea in Korea.</title>
        <authorList>
            <person name="Yoon J.H."/>
            <person name="Oh T.K."/>
        </authorList>
    </citation>
    <scope>NUCLEOTIDE SEQUENCE [LARGE SCALE GENOMIC DNA]</scope>
    <source>
        <strain evidence="3 4">SW-211</strain>
    </source>
</reference>
<evidence type="ECO:0000313" key="3">
    <source>
        <dbReference type="EMBL" id="TXC85827.1"/>
    </source>
</evidence>
<evidence type="ECO:0000313" key="4">
    <source>
        <dbReference type="Proteomes" id="UP000321363"/>
    </source>
</evidence>
<keyword evidence="4" id="KW-1185">Reference proteome</keyword>
<proteinExistence type="inferred from homology"/>
<dbReference type="EMBL" id="VOQF01000015">
    <property type="protein sequence ID" value="TXC85827.1"/>
    <property type="molecule type" value="Genomic_DNA"/>
</dbReference>
<dbReference type="InterPro" id="IPR011009">
    <property type="entry name" value="Kinase-like_dom_sf"/>
</dbReference>
<protein>
    <submittedName>
        <fullName evidence="3">Phosphotransferase</fullName>
    </submittedName>
</protein>
<gene>
    <name evidence="3" type="ORF">FS935_19470</name>
</gene>
<dbReference type="GO" id="GO:0019202">
    <property type="term" value="F:amino acid kinase activity"/>
    <property type="evidence" value="ECO:0007669"/>
    <property type="project" value="TreeGrafter"/>
</dbReference>
<dbReference type="Gene3D" id="3.30.200.20">
    <property type="entry name" value="Phosphorylase Kinase, domain 1"/>
    <property type="match status" value="1"/>
</dbReference>